<dbReference type="OrthoDB" id="9812295at2"/>
<dbReference type="Gene3D" id="3.40.50.360">
    <property type="match status" value="1"/>
</dbReference>
<protein>
    <submittedName>
        <fullName evidence="2">NAD(P)H-dependent FMN reductase</fullName>
    </submittedName>
</protein>
<dbReference type="InterPro" id="IPR050712">
    <property type="entry name" value="NAD(P)H-dep_reductase"/>
</dbReference>
<dbReference type="GO" id="GO:0005829">
    <property type="term" value="C:cytosol"/>
    <property type="evidence" value="ECO:0007669"/>
    <property type="project" value="TreeGrafter"/>
</dbReference>
<evidence type="ECO:0000313" key="3">
    <source>
        <dbReference type="Proteomes" id="UP000199459"/>
    </source>
</evidence>
<evidence type="ECO:0000259" key="1">
    <source>
        <dbReference type="Pfam" id="PF03358"/>
    </source>
</evidence>
<dbReference type="SUPFAM" id="SSF52218">
    <property type="entry name" value="Flavoproteins"/>
    <property type="match status" value="1"/>
</dbReference>
<dbReference type="STRING" id="917.SAMN05216326_12314"/>
<dbReference type="PANTHER" id="PTHR30543">
    <property type="entry name" value="CHROMATE REDUCTASE"/>
    <property type="match status" value="1"/>
</dbReference>
<organism evidence="2 3">
    <name type="scientific">Nitrosomonas marina</name>
    <dbReference type="NCBI Taxonomy" id="917"/>
    <lineage>
        <taxon>Bacteria</taxon>
        <taxon>Pseudomonadati</taxon>
        <taxon>Pseudomonadota</taxon>
        <taxon>Betaproteobacteria</taxon>
        <taxon>Nitrosomonadales</taxon>
        <taxon>Nitrosomonadaceae</taxon>
        <taxon>Nitrosomonas</taxon>
    </lineage>
</organism>
<dbReference type="InterPro" id="IPR005025">
    <property type="entry name" value="FMN_Rdtase-like_dom"/>
</dbReference>
<accession>A0A1H8AJV8</accession>
<dbReference type="GO" id="GO:0016491">
    <property type="term" value="F:oxidoreductase activity"/>
    <property type="evidence" value="ECO:0007669"/>
    <property type="project" value="InterPro"/>
</dbReference>
<proteinExistence type="predicted"/>
<dbReference type="AlphaFoldDB" id="A0A1H8AJV8"/>
<reference evidence="2 3" key="1">
    <citation type="submission" date="2016-10" db="EMBL/GenBank/DDBJ databases">
        <authorList>
            <person name="de Groot N.N."/>
        </authorList>
    </citation>
    <scope>NUCLEOTIDE SEQUENCE [LARGE SCALE GENOMIC DNA]</scope>
    <source>
        <strain evidence="2 3">Nm22</strain>
    </source>
</reference>
<evidence type="ECO:0000313" key="2">
    <source>
        <dbReference type="EMBL" id="SEM70901.1"/>
    </source>
</evidence>
<dbReference type="Pfam" id="PF03358">
    <property type="entry name" value="FMN_red"/>
    <property type="match status" value="1"/>
</dbReference>
<feature type="domain" description="NADPH-dependent FMN reductase-like" evidence="1">
    <location>
        <begin position="3"/>
        <end position="152"/>
    </location>
</feature>
<dbReference type="RefSeq" id="WP_090627072.1">
    <property type="nucleotide sequence ID" value="NZ_FOCP01000001.1"/>
</dbReference>
<dbReference type="GO" id="GO:0010181">
    <property type="term" value="F:FMN binding"/>
    <property type="evidence" value="ECO:0007669"/>
    <property type="project" value="TreeGrafter"/>
</dbReference>
<dbReference type="InterPro" id="IPR029039">
    <property type="entry name" value="Flavoprotein-like_sf"/>
</dbReference>
<dbReference type="Proteomes" id="UP000199459">
    <property type="component" value="Unassembled WGS sequence"/>
</dbReference>
<dbReference type="PANTHER" id="PTHR30543:SF21">
    <property type="entry name" value="NAD(P)H-DEPENDENT FMN REDUCTASE LOT6"/>
    <property type="match status" value="1"/>
</dbReference>
<dbReference type="EMBL" id="FOCP01000001">
    <property type="protein sequence ID" value="SEM70901.1"/>
    <property type="molecule type" value="Genomic_DNA"/>
</dbReference>
<name>A0A1H8AJV8_9PROT</name>
<gene>
    <name evidence="2" type="ORF">SAMN05216325_101185</name>
</gene>
<sequence>MNRIVGISGSLRKGSLNTALLRAAAKLTPADVELEVVTPANIPLYDGDLEAEKGVPRAVVMLQDKIAKSDGILLATPEYNHSIPGVFKNTIDWLSRPPETIAKVFGGRPVAVIGATPGGFGTAFSQNAWLPVLKRLGTRPWFGGQLMVSRAQQVFDEAGELTDETVRDQLEAFLDGFVSFIQSGNQR</sequence>